<sequence length="237" mass="26698">MVISKTEVNLKRLLAAAPQQQNQAKLVHYVATLREQLEQLAEEKTPEGLPRISKATLNDYSEKTEAIASKLVHVSDIEVSEDTERNVKENPSEIEDKMPMSPCSGLRRRPIAASSTEDRAHEPDETDHLSSVKLDAAGHAHIEKHRKLQDDLTDEMVVLVKQLKESSLMMSQSVKNTEKILDSTEEAIEHSLASTCRVNVRANTIYWESSKTSCLTWLVMFVMTCVFVMVILLIRVT</sequence>
<evidence type="ECO:0000256" key="5">
    <source>
        <dbReference type="ARBA" id="ARBA00022824"/>
    </source>
</evidence>
<keyword evidence="3" id="KW-0813">Transport</keyword>
<keyword evidence="5" id="KW-0256">Endoplasmic reticulum</keyword>
<proteinExistence type="evidence at transcript level"/>
<feature type="region of interest" description="Disordered" evidence="10">
    <location>
        <begin position="79"/>
        <end position="131"/>
    </location>
</feature>
<comment type="subcellular location">
    <subcellularLocation>
        <location evidence="1">Endoplasmic reticulum membrane</location>
        <topology evidence="1">Single-pass type IV membrane protein</topology>
    </subcellularLocation>
</comment>
<dbReference type="GO" id="GO:0005789">
    <property type="term" value="C:endoplasmic reticulum membrane"/>
    <property type="evidence" value="ECO:0007669"/>
    <property type="project" value="UniProtKB-SubCell"/>
</dbReference>
<dbReference type="GO" id="GO:0016192">
    <property type="term" value="P:vesicle-mediated transport"/>
    <property type="evidence" value="ECO:0007669"/>
    <property type="project" value="UniProtKB-KW"/>
</dbReference>
<feature type="compositionally biased region" description="Basic and acidic residues" evidence="10">
    <location>
        <begin position="116"/>
        <end position="131"/>
    </location>
</feature>
<dbReference type="PANTHER" id="PTHR13050:SF7">
    <property type="entry name" value="VESICLE TRANSPORT PROTEIN USE1"/>
    <property type="match status" value="1"/>
</dbReference>
<accession>B7FKD1</accession>
<evidence type="ECO:0000256" key="7">
    <source>
        <dbReference type="ARBA" id="ARBA00022927"/>
    </source>
</evidence>
<keyword evidence="8 11" id="KW-1133">Transmembrane helix</keyword>
<dbReference type="GO" id="GO:0015031">
    <property type="term" value="P:protein transport"/>
    <property type="evidence" value="ECO:0007669"/>
    <property type="project" value="UniProtKB-KW"/>
</dbReference>
<evidence type="ECO:0000256" key="2">
    <source>
        <dbReference type="ARBA" id="ARBA00007891"/>
    </source>
</evidence>
<evidence type="ECO:0000256" key="11">
    <source>
        <dbReference type="SAM" id="Phobius"/>
    </source>
</evidence>
<feature type="compositionally biased region" description="Basic and acidic residues" evidence="10">
    <location>
        <begin position="82"/>
        <end position="98"/>
    </location>
</feature>
<keyword evidence="9 11" id="KW-0472">Membrane</keyword>
<keyword evidence="4 11" id="KW-0812">Transmembrane</keyword>
<keyword evidence="7" id="KW-0653">Protein transport</keyword>
<dbReference type="InterPro" id="IPR019150">
    <property type="entry name" value="Vesicle_transport_protein_Use1"/>
</dbReference>
<reference evidence="12" key="1">
    <citation type="submission" date="2008-12" db="EMBL/GenBank/DDBJ databases">
        <title>Medicago truncatula full length cdna cloning project.</title>
        <authorList>
            <person name="Moskal W."/>
            <person name="Chan A."/>
            <person name="Cheung F."/>
            <person name="Xiao Y."/>
            <person name="Town C.D."/>
        </authorList>
    </citation>
    <scope>NUCLEOTIDE SEQUENCE</scope>
</reference>
<evidence type="ECO:0000256" key="4">
    <source>
        <dbReference type="ARBA" id="ARBA00022692"/>
    </source>
</evidence>
<dbReference type="Pfam" id="PF09753">
    <property type="entry name" value="Use1"/>
    <property type="match status" value="1"/>
</dbReference>
<evidence type="ECO:0000256" key="6">
    <source>
        <dbReference type="ARBA" id="ARBA00022892"/>
    </source>
</evidence>
<evidence type="ECO:0000256" key="9">
    <source>
        <dbReference type="ARBA" id="ARBA00023136"/>
    </source>
</evidence>
<organism evidence="12">
    <name type="scientific">Medicago truncatula</name>
    <name type="common">Barrel medic</name>
    <name type="synonym">Medicago tribuloides</name>
    <dbReference type="NCBI Taxonomy" id="3880"/>
    <lineage>
        <taxon>Eukaryota</taxon>
        <taxon>Viridiplantae</taxon>
        <taxon>Streptophyta</taxon>
        <taxon>Embryophyta</taxon>
        <taxon>Tracheophyta</taxon>
        <taxon>Spermatophyta</taxon>
        <taxon>Magnoliopsida</taxon>
        <taxon>eudicotyledons</taxon>
        <taxon>Gunneridae</taxon>
        <taxon>Pentapetalae</taxon>
        <taxon>rosids</taxon>
        <taxon>fabids</taxon>
        <taxon>Fabales</taxon>
        <taxon>Fabaceae</taxon>
        <taxon>Papilionoideae</taxon>
        <taxon>50 kb inversion clade</taxon>
        <taxon>NPAAA clade</taxon>
        <taxon>Hologalegina</taxon>
        <taxon>IRL clade</taxon>
        <taxon>Trifolieae</taxon>
        <taxon>Medicago</taxon>
    </lineage>
</organism>
<feature type="transmembrane region" description="Helical" evidence="11">
    <location>
        <begin position="215"/>
        <end position="234"/>
    </location>
</feature>
<name>B7FKD1_MEDTR</name>
<dbReference type="AlphaFoldDB" id="B7FKD1"/>
<dbReference type="EMBL" id="BT052549">
    <property type="protein sequence ID" value="ACJ85215.1"/>
    <property type="molecule type" value="mRNA"/>
</dbReference>
<evidence type="ECO:0008006" key="13">
    <source>
        <dbReference type="Google" id="ProtNLM"/>
    </source>
</evidence>
<comment type="similarity">
    <text evidence="2">Belongs to the USE1 family.</text>
</comment>
<dbReference type="CDD" id="cd15860">
    <property type="entry name" value="SNARE_USE1"/>
    <property type="match status" value="1"/>
</dbReference>
<evidence type="ECO:0000313" key="12">
    <source>
        <dbReference type="EMBL" id="ACJ85215.1"/>
    </source>
</evidence>
<dbReference type="PANTHER" id="PTHR13050">
    <property type="entry name" value="USE1-LIKE PROTEIN"/>
    <property type="match status" value="1"/>
</dbReference>
<evidence type="ECO:0000256" key="10">
    <source>
        <dbReference type="SAM" id="MobiDB-lite"/>
    </source>
</evidence>
<protein>
    <recommendedName>
        <fullName evidence="13">Membrane fusion protein Use1</fullName>
    </recommendedName>
</protein>
<keyword evidence="6" id="KW-0931">ER-Golgi transport</keyword>
<evidence type="ECO:0000256" key="3">
    <source>
        <dbReference type="ARBA" id="ARBA00022448"/>
    </source>
</evidence>
<evidence type="ECO:0000256" key="8">
    <source>
        <dbReference type="ARBA" id="ARBA00022989"/>
    </source>
</evidence>
<evidence type="ECO:0000256" key="1">
    <source>
        <dbReference type="ARBA" id="ARBA00004163"/>
    </source>
</evidence>